<dbReference type="VEuPathDB" id="FungiDB:Z518_09390"/>
<dbReference type="EMBL" id="KN847481">
    <property type="protein sequence ID" value="KIX01664.1"/>
    <property type="molecule type" value="Genomic_DNA"/>
</dbReference>
<protein>
    <submittedName>
        <fullName evidence="2">Uncharacterized protein</fullName>
    </submittedName>
</protein>
<name>A0A0D2I757_9EURO</name>
<accession>A0A0D2I757</accession>
<organism evidence="2 3">
    <name type="scientific">Rhinocladiella mackenziei CBS 650.93</name>
    <dbReference type="NCBI Taxonomy" id="1442369"/>
    <lineage>
        <taxon>Eukaryota</taxon>
        <taxon>Fungi</taxon>
        <taxon>Dikarya</taxon>
        <taxon>Ascomycota</taxon>
        <taxon>Pezizomycotina</taxon>
        <taxon>Eurotiomycetes</taxon>
        <taxon>Chaetothyriomycetidae</taxon>
        <taxon>Chaetothyriales</taxon>
        <taxon>Herpotrichiellaceae</taxon>
        <taxon>Rhinocladiella</taxon>
    </lineage>
</organism>
<dbReference type="HOGENOM" id="CLU_103823_1_0_1"/>
<sequence length="145" mass="15248">MPGHRTRNGRRGNDPRGANQQRQSAGSRDAAFNAPQGRRGGKASSNISKSTDNIQNGPATQTSLPLADDHGPMPGFNSDAVEAMLKQGYEAKAPLYKPDAKSQGAKSESPWGMKPGAMASGKDFWLDLRKQVTALQQSGGIGQGG</sequence>
<dbReference type="GeneID" id="25297461"/>
<feature type="compositionally biased region" description="Basic residues" evidence="1">
    <location>
        <begin position="1"/>
        <end position="10"/>
    </location>
</feature>
<dbReference type="RefSeq" id="XP_013268800.1">
    <property type="nucleotide sequence ID" value="XM_013413346.1"/>
</dbReference>
<feature type="compositionally biased region" description="Polar residues" evidence="1">
    <location>
        <begin position="43"/>
        <end position="64"/>
    </location>
</feature>
<evidence type="ECO:0000313" key="3">
    <source>
        <dbReference type="Proteomes" id="UP000053617"/>
    </source>
</evidence>
<proteinExistence type="predicted"/>
<dbReference type="OrthoDB" id="5598843at2759"/>
<gene>
    <name evidence="2" type="ORF">Z518_09390</name>
</gene>
<keyword evidence="3" id="KW-1185">Reference proteome</keyword>
<dbReference type="AlphaFoldDB" id="A0A0D2I757"/>
<feature type="region of interest" description="Disordered" evidence="1">
    <location>
        <begin position="1"/>
        <end position="80"/>
    </location>
</feature>
<reference evidence="2 3" key="1">
    <citation type="submission" date="2015-01" db="EMBL/GenBank/DDBJ databases">
        <title>The Genome Sequence of Rhinocladiella mackenzie CBS 650.93.</title>
        <authorList>
            <consortium name="The Broad Institute Genomics Platform"/>
            <person name="Cuomo C."/>
            <person name="de Hoog S."/>
            <person name="Gorbushina A."/>
            <person name="Stielow B."/>
            <person name="Teixiera M."/>
            <person name="Abouelleil A."/>
            <person name="Chapman S.B."/>
            <person name="Priest M."/>
            <person name="Young S.K."/>
            <person name="Wortman J."/>
            <person name="Nusbaum C."/>
            <person name="Birren B."/>
        </authorList>
    </citation>
    <scope>NUCLEOTIDE SEQUENCE [LARGE SCALE GENOMIC DNA]</scope>
    <source>
        <strain evidence="2 3">CBS 650.93</strain>
    </source>
</reference>
<dbReference type="STRING" id="1442369.A0A0D2I757"/>
<evidence type="ECO:0000313" key="2">
    <source>
        <dbReference type="EMBL" id="KIX01664.1"/>
    </source>
</evidence>
<feature type="region of interest" description="Disordered" evidence="1">
    <location>
        <begin position="94"/>
        <end position="119"/>
    </location>
</feature>
<dbReference type="Proteomes" id="UP000053617">
    <property type="component" value="Unassembled WGS sequence"/>
</dbReference>
<evidence type="ECO:0000256" key="1">
    <source>
        <dbReference type="SAM" id="MobiDB-lite"/>
    </source>
</evidence>